<evidence type="ECO:0000256" key="1">
    <source>
        <dbReference type="SAM" id="MobiDB-lite"/>
    </source>
</evidence>
<evidence type="ECO:0000313" key="3">
    <source>
        <dbReference type="EMBL" id="GGY79915.1"/>
    </source>
</evidence>
<feature type="transmembrane region" description="Helical" evidence="2">
    <location>
        <begin position="161"/>
        <end position="181"/>
    </location>
</feature>
<name>A0ABQ3B844_9GAMM</name>
<evidence type="ECO:0008006" key="5">
    <source>
        <dbReference type="Google" id="ProtNLM"/>
    </source>
</evidence>
<feature type="transmembrane region" description="Helical" evidence="2">
    <location>
        <begin position="330"/>
        <end position="355"/>
    </location>
</feature>
<dbReference type="InterPro" id="IPR010295">
    <property type="entry name" value="DUF898"/>
</dbReference>
<feature type="compositionally biased region" description="Polar residues" evidence="1">
    <location>
        <begin position="113"/>
        <end position="122"/>
    </location>
</feature>
<gene>
    <name evidence="3" type="ORF">GCM10011613_26130</name>
</gene>
<dbReference type="EMBL" id="BMYZ01000002">
    <property type="protein sequence ID" value="GGY79915.1"/>
    <property type="molecule type" value="Genomic_DNA"/>
</dbReference>
<dbReference type="Pfam" id="PF05987">
    <property type="entry name" value="DUF898"/>
    <property type="match status" value="1"/>
</dbReference>
<dbReference type="RefSeq" id="WP_189419281.1">
    <property type="nucleotide sequence ID" value="NZ_BMYZ01000002.1"/>
</dbReference>
<keyword evidence="2" id="KW-1133">Transmembrane helix</keyword>
<feature type="transmembrane region" description="Helical" evidence="2">
    <location>
        <begin position="277"/>
        <end position="300"/>
    </location>
</feature>
<protein>
    <recommendedName>
        <fullName evidence="5">DUF898 domain-containing protein</fullName>
    </recommendedName>
</protein>
<keyword evidence="2" id="KW-0472">Membrane</keyword>
<feature type="region of interest" description="Disordered" evidence="1">
    <location>
        <begin position="87"/>
        <end position="122"/>
    </location>
</feature>
<feature type="compositionally biased region" description="Low complexity" evidence="1">
    <location>
        <begin position="93"/>
        <end position="109"/>
    </location>
</feature>
<proteinExistence type="predicted"/>
<sequence length="487" mass="53139">MSNPQFEVVLKGVLAGADEAKAKADFAALFSLDADKAERLFSAKRAVLKSGITLDLANKYVARLAGIGVEAVAEAIAVEEPLSLVPIDNPSNEGASENQASSQEASADEVAPSVSTSQTSLEADTRAERFQSGFESAQSGTDSQQKHRHQFLFSGVGFEYFKIWIVNILLSIVTIGIYSAWAKVRNKQYFYGNTHIADATFEYTAEPIKILKGRLIAFALYVALAFSGHISPILSLVVSILFLVFLPWIIVNSLKFNARHTSYRNIPFRFHGTIGGALKVFIGWPILGILSLGILFPFVWKKQTQYITNNHSYSAEPFVFDVHVKEYYKMLLILIGATVVFAIVFAMVVGGSVMAMVGMGGDFDPAAVLTVIPIILGYLAFYFALGAYVVVAMANIHWNNTKLQNHQFESDWAVLSYLGLIVTNTLGILLTLGLFIPFAKVRAAAYKANHTALVVAGDLDGFIANKLEESNSLAEGVHDLFDIDISI</sequence>
<evidence type="ECO:0000256" key="2">
    <source>
        <dbReference type="SAM" id="Phobius"/>
    </source>
</evidence>
<feature type="transmembrane region" description="Helical" evidence="2">
    <location>
        <begin position="367"/>
        <end position="394"/>
    </location>
</feature>
<reference evidence="4" key="1">
    <citation type="journal article" date="2019" name="Int. J. Syst. Evol. Microbiol.">
        <title>The Global Catalogue of Microorganisms (GCM) 10K type strain sequencing project: providing services to taxonomists for standard genome sequencing and annotation.</title>
        <authorList>
            <consortium name="The Broad Institute Genomics Platform"/>
            <consortium name="The Broad Institute Genome Sequencing Center for Infectious Disease"/>
            <person name="Wu L."/>
            <person name="Ma J."/>
        </authorList>
    </citation>
    <scope>NUCLEOTIDE SEQUENCE [LARGE SCALE GENOMIC DNA]</scope>
    <source>
        <strain evidence="4">KCTC 32239</strain>
    </source>
</reference>
<accession>A0ABQ3B844</accession>
<keyword evidence="4" id="KW-1185">Reference proteome</keyword>
<organism evidence="3 4">
    <name type="scientific">Cellvibrio zantedeschiae</name>
    <dbReference type="NCBI Taxonomy" id="1237077"/>
    <lineage>
        <taxon>Bacteria</taxon>
        <taxon>Pseudomonadati</taxon>
        <taxon>Pseudomonadota</taxon>
        <taxon>Gammaproteobacteria</taxon>
        <taxon>Cellvibrionales</taxon>
        <taxon>Cellvibrionaceae</taxon>
        <taxon>Cellvibrio</taxon>
    </lineage>
</organism>
<feature type="transmembrane region" description="Helical" evidence="2">
    <location>
        <begin position="414"/>
        <end position="439"/>
    </location>
</feature>
<feature type="transmembrane region" description="Helical" evidence="2">
    <location>
        <begin position="236"/>
        <end position="256"/>
    </location>
</feature>
<dbReference type="Proteomes" id="UP000619761">
    <property type="component" value="Unassembled WGS sequence"/>
</dbReference>
<evidence type="ECO:0000313" key="4">
    <source>
        <dbReference type="Proteomes" id="UP000619761"/>
    </source>
</evidence>
<comment type="caution">
    <text evidence="3">The sequence shown here is derived from an EMBL/GenBank/DDBJ whole genome shotgun (WGS) entry which is preliminary data.</text>
</comment>
<keyword evidence="2" id="KW-0812">Transmembrane</keyword>